<protein>
    <submittedName>
        <fullName evidence="4">Conjugal transfer protein TraG N-terminal domain-containing protein</fullName>
    </submittedName>
</protein>
<evidence type="ECO:0000313" key="4">
    <source>
        <dbReference type="EMBL" id="MCA6065447.1"/>
    </source>
</evidence>
<organism evidence="4 5">
    <name type="scientific">Thalassolituus marinus</name>
    <dbReference type="NCBI Taxonomy" id="671053"/>
    <lineage>
        <taxon>Bacteria</taxon>
        <taxon>Pseudomonadati</taxon>
        <taxon>Pseudomonadota</taxon>
        <taxon>Gammaproteobacteria</taxon>
        <taxon>Oceanospirillales</taxon>
        <taxon>Oceanospirillaceae</taxon>
        <taxon>Thalassolituus</taxon>
    </lineage>
</organism>
<feature type="transmembrane region" description="Helical" evidence="2">
    <location>
        <begin position="465"/>
        <end position="484"/>
    </location>
</feature>
<evidence type="ECO:0000256" key="2">
    <source>
        <dbReference type="SAM" id="Phobius"/>
    </source>
</evidence>
<feature type="transmembrane region" description="Helical" evidence="2">
    <location>
        <begin position="400"/>
        <end position="421"/>
    </location>
</feature>
<keyword evidence="2" id="KW-0812">Transmembrane</keyword>
<dbReference type="InterPro" id="IPR012931">
    <property type="entry name" value="TraG_N_Proteobacteria"/>
</dbReference>
<feature type="region of interest" description="Disordered" evidence="1">
    <location>
        <begin position="501"/>
        <end position="539"/>
    </location>
</feature>
<comment type="caution">
    <text evidence="4">The sequence shown here is derived from an EMBL/GenBank/DDBJ whole genome shotgun (WGS) entry which is preliminary data.</text>
</comment>
<feature type="transmembrane region" description="Helical" evidence="2">
    <location>
        <begin position="95"/>
        <end position="113"/>
    </location>
</feature>
<evidence type="ECO:0000313" key="5">
    <source>
        <dbReference type="Proteomes" id="UP000714380"/>
    </source>
</evidence>
<name>A0ABS7ZWA5_9GAMM</name>
<feature type="domain" description="TraG N-terminal Proteobacteria" evidence="3">
    <location>
        <begin position="8"/>
        <end position="495"/>
    </location>
</feature>
<feature type="compositionally biased region" description="Polar residues" evidence="1">
    <location>
        <begin position="505"/>
        <end position="539"/>
    </location>
</feature>
<accession>A0ABS7ZWA5</accession>
<keyword evidence="2" id="KW-0472">Membrane</keyword>
<dbReference type="EMBL" id="JAEDAH010000105">
    <property type="protein sequence ID" value="MCA6065447.1"/>
    <property type="molecule type" value="Genomic_DNA"/>
</dbReference>
<feature type="transmembrane region" description="Helical" evidence="2">
    <location>
        <begin position="27"/>
        <end position="46"/>
    </location>
</feature>
<dbReference type="Pfam" id="PF07916">
    <property type="entry name" value="TraG_N"/>
    <property type="match status" value="1"/>
</dbReference>
<proteinExistence type="predicted"/>
<feature type="transmembrane region" description="Helical" evidence="2">
    <location>
        <begin position="375"/>
        <end position="394"/>
    </location>
</feature>
<keyword evidence="2" id="KW-1133">Transmembrane helix</keyword>
<feature type="transmembrane region" description="Helical" evidence="2">
    <location>
        <begin position="58"/>
        <end position="75"/>
    </location>
</feature>
<evidence type="ECO:0000256" key="1">
    <source>
        <dbReference type="SAM" id="MobiDB-lite"/>
    </source>
</evidence>
<dbReference type="RefSeq" id="WP_225677388.1">
    <property type="nucleotide sequence ID" value="NZ_JAEDAH010000105.1"/>
</dbReference>
<sequence length="1389" mass="151589">MFEMWTLNPSLVRDSILALDAITEYQAFNTILYVGALLGFVGIIVSKATTIGKQNSRGIQSLAVALLIFVVGVRSEADLAITNPVTAESYVVTDVPAGLAMLAWGTSVIGGVFQDMYRTQFSVAGVGDVLAREGVGRGLSILTGMQGVPWTDRTRTAGNTGTNVTNLEASIGNYLNDCFNKMMTRDGASYDRWTAFHKRGESDTLTSLWTRVSAPIVATTVTYINAPSTDGTSELCWDAWSSIDTAINTTEFKTALAEEHIDHLASYIAAMSSPGASATLDPGVASTQVRTKMQNDANQILTALFGDTETRLRIMMLDRLNTMLLNAYNSSPRAQVAPAVGRLASAWDDAKRQADLSMAAQGDWWVRNAKPMTQFLELIALGMLPILMFMAFVSPQGGKALISLVGVYFWLQTWPIAYIIINHAALGSMTNTFSMYLASTDSMGMEGLYQMWDQARHSFAVSQSLLGMTPIITGAMLSGSMMMLTKLASNVSANENLDENRVYSDTESSAPLYQRQSQTGFQTDSAGNLQRNRDLTGTGTDIRVSKEASAQVASAEAQREIAAQNYTRSFNNIIGRVVQTANTESLNQVVSQAKGYEEGFDSQAIATDANIQSSTQSYASKNAANLAAKLQANAKGGSDEKFLRELKTNDPETQRKLGRVLSGGVGFAGEAGISTELAQAFVSEYRESEEFKQALSQHLRGSESFNDQDTFQKIAQNTDVLSEQDAKQLSQSLSLQESSERSYQQVKNVAQSISEDRTIDEGRQWEIMDEMADEISKAGTGLAGDERKSEMIRKAQELGFSDAGAALMVSGIEQQLWEDRAPSNAGSYAEGAGLLSLLRDANVDTGLEKAVIKNDDRQGDKVRQLFLNIANPENEVNNDNLAKEADKVKQVVNQATKDAEALPDDVLKEFTPEQQAMINNLKGNVEDKVKFVKLMTQIQEAIAEQQDKNAAKADGDLGLIDMISGGESVVSLPTVFLKDDEASNQTRREFAESNAKSRYLEIVFAASVAAEMAENSGQNQEVQQWQSDIAMSNLLRGNDKDVFDELKEKGDIESASAFLRNKMDEAGIKSDVASIKEFGKRIDYTDYLFGDDNRDANGLSYGEEDAQASSGYYDIDKLGIFEAIGNKLKDIDNNEIEAMINDLDNQTGTFAEKEYTLKAYADSRAENNYGDTKRKLTENREGDKEYLTDVILAELMALVPYVALEGQSTEFGVALENIRLEASGLESGLLSGIMGVASGAFGNKMAEGMSIDRSEIEALVDIQLGEGSYQRLRDELPNDLKDKINTDFANIIKERMQDISEKMRPESQLLALEDQAREAINGMGVDAEMKAILERAVKSGQGAEIVAMATQAKVAEGEIDWQATATEALGTAEFERYKQETMEAFKAKP</sequence>
<evidence type="ECO:0000259" key="3">
    <source>
        <dbReference type="Pfam" id="PF07916"/>
    </source>
</evidence>
<keyword evidence="5" id="KW-1185">Reference proteome</keyword>
<gene>
    <name evidence="4" type="ORF">I9W95_17755</name>
</gene>
<dbReference type="Proteomes" id="UP000714380">
    <property type="component" value="Unassembled WGS sequence"/>
</dbReference>
<reference evidence="4 5" key="1">
    <citation type="submission" date="2020-12" db="EMBL/GenBank/DDBJ databases">
        <title>Novel Thalassolituus-related marine hydrocarbonoclastic bacteria mediated algae-derived hydrocarbons mineralization in twilight zone of the northern South China Sea.</title>
        <authorList>
            <person name="Dong C."/>
        </authorList>
    </citation>
    <scope>NUCLEOTIDE SEQUENCE [LARGE SCALE GENOMIC DNA]</scope>
    <source>
        <strain evidence="4 5">IMCC1826</strain>
    </source>
</reference>